<dbReference type="OrthoDB" id="416454at2759"/>
<evidence type="ECO:0000313" key="2">
    <source>
        <dbReference type="Proteomes" id="UP000269221"/>
    </source>
</evidence>
<dbReference type="GO" id="GO:0007508">
    <property type="term" value="P:larval heart development"/>
    <property type="evidence" value="ECO:0007669"/>
    <property type="project" value="TreeGrafter"/>
</dbReference>
<dbReference type="PANTHER" id="PTHR33395:SF22">
    <property type="entry name" value="REVERSE TRANSCRIPTASE DOMAIN-CONTAINING PROTEIN"/>
    <property type="match status" value="1"/>
</dbReference>
<keyword evidence="2" id="KW-1185">Reference proteome</keyword>
<accession>A0A3M0L5U5</accession>
<dbReference type="Proteomes" id="UP000269221">
    <property type="component" value="Unassembled WGS sequence"/>
</dbReference>
<dbReference type="GO" id="GO:0061343">
    <property type="term" value="P:cell adhesion involved in heart morphogenesis"/>
    <property type="evidence" value="ECO:0007669"/>
    <property type="project" value="TreeGrafter"/>
</dbReference>
<comment type="caution">
    <text evidence="1">The sequence shown here is derived from an EMBL/GenBank/DDBJ whole genome shotgun (WGS) entry which is preliminary data.</text>
</comment>
<name>A0A3M0L5U5_HIRRU</name>
<dbReference type="EMBL" id="QRBI01000093">
    <property type="protein sequence ID" value="RMC20396.1"/>
    <property type="molecule type" value="Genomic_DNA"/>
</dbReference>
<reference evidence="1 2" key="1">
    <citation type="submission" date="2018-07" db="EMBL/GenBank/DDBJ databases">
        <title>A high quality draft genome assembly of the barn swallow (H. rustica rustica).</title>
        <authorList>
            <person name="Formenti G."/>
            <person name="Chiara M."/>
            <person name="Poveda L."/>
            <person name="Francoijs K.-J."/>
            <person name="Bonisoli-Alquati A."/>
            <person name="Canova L."/>
            <person name="Gianfranceschi L."/>
            <person name="Horner D.S."/>
            <person name="Saino N."/>
        </authorList>
    </citation>
    <scope>NUCLEOTIDE SEQUENCE [LARGE SCALE GENOMIC DNA]</scope>
    <source>
        <strain evidence="1">Chelidonia</strain>
        <tissue evidence="1">Blood</tissue>
    </source>
</reference>
<dbReference type="AlphaFoldDB" id="A0A3M0L5U5"/>
<proteinExistence type="predicted"/>
<organism evidence="1 2">
    <name type="scientific">Hirundo rustica rustica</name>
    <dbReference type="NCBI Taxonomy" id="333673"/>
    <lineage>
        <taxon>Eukaryota</taxon>
        <taxon>Metazoa</taxon>
        <taxon>Chordata</taxon>
        <taxon>Craniata</taxon>
        <taxon>Vertebrata</taxon>
        <taxon>Euteleostomi</taxon>
        <taxon>Archelosauria</taxon>
        <taxon>Archosauria</taxon>
        <taxon>Dinosauria</taxon>
        <taxon>Saurischia</taxon>
        <taxon>Theropoda</taxon>
        <taxon>Coelurosauria</taxon>
        <taxon>Aves</taxon>
        <taxon>Neognathae</taxon>
        <taxon>Neoaves</taxon>
        <taxon>Telluraves</taxon>
        <taxon>Australaves</taxon>
        <taxon>Passeriformes</taxon>
        <taxon>Sylvioidea</taxon>
        <taxon>Hirundinidae</taxon>
        <taxon>Hirundo</taxon>
    </lineage>
</organism>
<evidence type="ECO:0000313" key="1">
    <source>
        <dbReference type="EMBL" id="RMC20396.1"/>
    </source>
</evidence>
<sequence>MWFYKYINNKRRAKENLHSLLDTGRNIVTKDEEKAEVINTFFVSVFNSKTGYPQDNQLTELLDRDREQNRPPAIQEEAVRDLHSHLDAHKSTGQDGIHPRVMRELAEELAKPLSIICHQSWLTGEVPDDWKLANVMPIHKKRRKEDLGNYRPVSLTSVPGKVMKQIILSVITQHLQDNQGNRLSQQGFRRGRSCFTNLISIYDQVTHLVDEGKAVDVVYLNFNKAISHIILLEKLTTLSLDRCILCWVKNWLDSQA</sequence>
<dbReference type="GO" id="GO:0031012">
    <property type="term" value="C:extracellular matrix"/>
    <property type="evidence" value="ECO:0007669"/>
    <property type="project" value="TreeGrafter"/>
</dbReference>
<protein>
    <submittedName>
        <fullName evidence="1">Uncharacterized protein</fullName>
    </submittedName>
</protein>
<dbReference type="STRING" id="333673.A0A3M0L5U5"/>
<dbReference type="PANTHER" id="PTHR33395">
    <property type="entry name" value="TRANSCRIPTASE, PUTATIVE-RELATED-RELATED"/>
    <property type="match status" value="1"/>
</dbReference>
<gene>
    <name evidence="1" type="ORF">DUI87_01245</name>
</gene>